<evidence type="ECO:0000313" key="2">
    <source>
        <dbReference type="EMBL" id="VFT82755.1"/>
    </source>
</evidence>
<evidence type="ECO:0000313" key="1">
    <source>
        <dbReference type="EMBL" id="KAF0709881.1"/>
    </source>
</evidence>
<dbReference type="Gene3D" id="3.80.10.10">
    <property type="entry name" value="Ribonuclease Inhibitor"/>
    <property type="match status" value="1"/>
</dbReference>
<name>A0A485KHI9_9STRA</name>
<sequence>MLPAELVQRVALFLPDSASFFAFLDAFSSDDAHLPRDLESFAALGQSITSRPFLWPCLHLHAPPQDAAMLAHLAVALCHVRSDKIVIHGAFDLTWLVQLLQTTTTNHCRLHLETTDRVPSITHLSTLPIVSWRVLYSPYTQPIPHAFYGMPALVELDVCVDSWSAFDLDAFFRWLSTDASRVTSLALVWSLSGARTDARMESMRRRTAIEISPTMLADLTTYIATHPVQHLSLSALDFEYEDGTDARLPAFYDALAASSTLESVSILDCHNVELDVHMFATPLPWTTLAIDSTSCMHVDDKRGLVPALRQSPAVRVLSIDVVREWNWAFDVFENQMMELVADALPHTQVDDLTLIVRDVGATKLESTWMTLRHSRVKALRLDLHTEGGTLELIRQLAMHLPAMATLERLTVRAVGWVMDNDDLVSALAHALWRSRLIVVDLANNGMPDRIMPALLAGLPENNTVRKLVLDGNALTNVGATNVIEAIRARTQPLDSLSLGNNDRLRRRPLEKLAKRQPRIIRSILF</sequence>
<organism evidence="2 3">
    <name type="scientific">Aphanomyces stellatus</name>
    <dbReference type="NCBI Taxonomy" id="120398"/>
    <lineage>
        <taxon>Eukaryota</taxon>
        <taxon>Sar</taxon>
        <taxon>Stramenopiles</taxon>
        <taxon>Oomycota</taxon>
        <taxon>Saprolegniomycetes</taxon>
        <taxon>Saprolegniales</taxon>
        <taxon>Verrucalvaceae</taxon>
        <taxon>Aphanomyces</taxon>
    </lineage>
</organism>
<dbReference type="SUPFAM" id="SSF52047">
    <property type="entry name" value="RNI-like"/>
    <property type="match status" value="1"/>
</dbReference>
<dbReference type="InterPro" id="IPR032675">
    <property type="entry name" value="LRR_dom_sf"/>
</dbReference>
<gene>
    <name evidence="2" type="primary">Aste57867_5721</name>
    <name evidence="1" type="ORF">As57867_005708</name>
    <name evidence="2" type="ORF">ASTE57867_5721</name>
</gene>
<accession>A0A485KHI9</accession>
<dbReference type="AlphaFoldDB" id="A0A485KHI9"/>
<reference evidence="1" key="2">
    <citation type="submission" date="2019-06" db="EMBL/GenBank/DDBJ databases">
        <title>Genomics analysis of Aphanomyces spp. identifies a new class of oomycete effector associated with host adaptation.</title>
        <authorList>
            <person name="Gaulin E."/>
        </authorList>
    </citation>
    <scope>NUCLEOTIDE SEQUENCE</scope>
    <source>
        <strain evidence="1">CBS 578.67</strain>
    </source>
</reference>
<dbReference type="EMBL" id="CAADRA010002159">
    <property type="protein sequence ID" value="VFT82755.1"/>
    <property type="molecule type" value="Genomic_DNA"/>
</dbReference>
<dbReference type="Proteomes" id="UP000332933">
    <property type="component" value="Unassembled WGS sequence"/>
</dbReference>
<reference evidence="2 3" key="1">
    <citation type="submission" date="2019-03" db="EMBL/GenBank/DDBJ databases">
        <authorList>
            <person name="Gaulin E."/>
            <person name="Dumas B."/>
        </authorList>
    </citation>
    <scope>NUCLEOTIDE SEQUENCE [LARGE SCALE GENOMIC DNA]</scope>
    <source>
        <strain evidence="2">CBS 568.67</strain>
    </source>
</reference>
<dbReference type="EMBL" id="VJMH01002157">
    <property type="protein sequence ID" value="KAF0709881.1"/>
    <property type="molecule type" value="Genomic_DNA"/>
</dbReference>
<proteinExistence type="predicted"/>
<protein>
    <submittedName>
        <fullName evidence="2">Aste57867_5721 protein</fullName>
    </submittedName>
</protein>
<keyword evidence="3" id="KW-1185">Reference proteome</keyword>
<evidence type="ECO:0000313" key="3">
    <source>
        <dbReference type="Proteomes" id="UP000332933"/>
    </source>
</evidence>